<proteinExistence type="predicted"/>
<dbReference type="EMBL" id="MFBN01000006">
    <property type="protein sequence ID" value="OGD95895.1"/>
    <property type="molecule type" value="Genomic_DNA"/>
</dbReference>
<evidence type="ECO:0000313" key="1">
    <source>
        <dbReference type="EMBL" id="OGD95895.1"/>
    </source>
</evidence>
<reference evidence="1 2" key="1">
    <citation type="journal article" date="2016" name="Nat. Commun.">
        <title>Thousands of microbial genomes shed light on interconnected biogeochemical processes in an aquifer system.</title>
        <authorList>
            <person name="Anantharaman K."/>
            <person name="Brown C.T."/>
            <person name="Hug L.A."/>
            <person name="Sharon I."/>
            <person name="Castelle C.J."/>
            <person name="Probst A.J."/>
            <person name="Thomas B.C."/>
            <person name="Singh A."/>
            <person name="Wilkins M.J."/>
            <person name="Karaoz U."/>
            <person name="Brodie E.L."/>
            <person name="Williams K.H."/>
            <person name="Hubbard S.S."/>
            <person name="Banfield J.F."/>
        </authorList>
    </citation>
    <scope>NUCLEOTIDE SEQUENCE [LARGE SCALE GENOMIC DNA]</scope>
</reference>
<organism evidence="1 2">
    <name type="scientific">Candidatus Curtissbacteria bacterium RIFCSPLOWO2_01_FULL_37_9</name>
    <dbReference type="NCBI Taxonomy" id="1797724"/>
    <lineage>
        <taxon>Bacteria</taxon>
        <taxon>Candidatus Curtissiibacteriota</taxon>
    </lineage>
</organism>
<accession>A0A1F5GVP9</accession>
<dbReference type="Proteomes" id="UP000178336">
    <property type="component" value="Unassembled WGS sequence"/>
</dbReference>
<name>A0A1F5GVP9_9BACT</name>
<gene>
    <name evidence="1" type="ORF">A3A48_00505</name>
</gene>
<evidence type="ECO:0000313" key="2">
    <source>
        <dbReference type="Proteomes" id="UP000178336"/>
    </source>
</evidence>
<dbReference type="AlphaFoldDB" id="A0A1F5GVP9"/>
<comment type="caution">
    <text evidence="1">The sequence shown here is derived from an EMBL/GenBank/DDBJ whole genome shotgun (WGS) entry which is preliminary data.</text>
</comment>
<protein>
    <submittedName>
        <fullName evidence="1">Uncharacterized protein</fullName>
    </submittedName>
</protein>
<sequence>MERNNISNSSNLQETNAQEQLLETIQNRRKALANSKIKGKLEFLWRPKYPRRLQIFNGKTYQDPTNCLFAEIYQVHEIPVKSTEADEDPLEMFMKPNCPLSPGSIAQQIAEFINDFFPDAIDLPIFVYQTIKARREKLPVVVFQLPPLVEK</sequence>